<dbReference type="EMBL" id="JAYGIM010000001">
    <property type="protein sequence ID" value="MEA5425501.1"/>
    <property type="molecule type" value="Genomic_DNA"/>
</dbReference>
<organism evidence="2 3">
    <name type="scientific">Arcicella lustrica</name>
    <dbReference type="NCBI Taxonomy" id="2984196"/>
    <lineage>
        <taxon>Bacteria</taxon>
        <taxon>Pseudomonadati</taxon>
        <taxon>Bacteroidota</taxon>
        <taxon>Cytophagia</taxon>
        <taxon>Cytophagales</taxon>
        <taxon>Flectobacillaceae</taxon>
        <taxon>Arcicella</taxon>
    </lineage>
</organism>
<dbReference type="CDD" id="cd12871">
    <property type="entry name" value="Bacuni_01323_like"/>
    <property type="match status" value="1"/>
</dbReference>
<evidence type="ECO:0000259" key="1">
    <source>
        <dbReference type="Pfam" id="PF15283"/>
    </source>
</evidence>
<dbReference type="Proteomes" id="UP001302222">
    <property type="component" value="Unassembled WGS sequence"/>
</dbReference>
<dbReference type="Pfam" id="PF15283">
    <property type="entry name" value="DUF4595"/>
    <property type="match status" value="1"/>
</dbReference>
<keyword evidence="3" id="KW-1185">Reference proteome</keyword>
<proteinExistence type="predicted"/>
<sequence>MNKKHLLPVFFVLLFSCKKDEDTANPQTPNCYVTSVKDESKGITATINYDKQKKISGIIRKQGTFQLEKDTVIYSGNKITVNSTPYNYSEYVKSTWTLNNASQVANLSTFDVYSKESRSYSFEYNSDGYLIKFISGVFQYDVTYDSGNPIKITSKRTDFTNSPVLSYEMEYYADKLNLEQPNFQKSPIVFNFLDEGNFGFFSGDIWFIYNLGKRSKNLIKTLKRYNSGGNLGSTFNFTYEFDGDKLKRRLMTGTSSNNSTFTYKCE</sequence>
<dbReference type="RefSeq" id="WP_323255767.1">
    <property type="nucleotide sequence ID" value="NZ_JAYGIM010000001.1"/>
</dbReference>
<evidence type="ECO:0000313" key="2">
    <source>
        <dbReference type="EMBL" id="MEA5425501.1"/>
    </source>
</evidence>
<feature type="domain" description="DUF4595" evidence="1">
    <location>
        <begin position="64"/>
        <end position="243"/>
    </location>
</feature>
<gene>
    <name evidence="2" type="ORF">VB798_02890</name>
</gene>
<reference evidence="2 3" key="1">
    <citation type="submission" date="2023-12" db="EMBL/GenBank/DDBJ databases">
        <title>Novel species of the genus Arcicella isolated from rivers.</title>
        <authorList>
            <person name="Lu H."/>
        </authorList>
    </citation>
    <scope>NUCLEOTIDE SEQUENCE [LARGE SCALE GENOMIC DNA]</scope>
    <source>
        <strain evidence="2 3">DC25W</strain>
    </source>
</reference>
<comment type="caution">
    <text evidence="2">The sequence shown here is derived from an EMBL/GenBank/DDBJ whole genome shotgun (WGS) entry which is preliminary data.</text>
</comment>
<protein>
    <submittedName>
        <fullName evidence="2">DUF4595 domain-containing protein</fullName>
    </submittedName>
</protein>
<evidence type="ECO:0000313" key="3">
    <source>
        <dbReference type="Proteomes" id="UP001302222"/>
    </source>
</evidence>
<dbReference type="PROSITE" id="PS51257">
    <property type="entry name" value="PROKAR_LIPOPROTEIN"/>
    <property type="match status" value="1"/>
</dbReference>
<name>A0ABU5SE02_9BACT</name>
<dbReference type="InterPro" id="IPR027931">
    <property type="entry name" value="DUF4595"/>
</dbReference>
<accession>A0ABU5SE02</accession>